<dbReference type="AlphaFoldDB" id="A0A3M0GDX9"/>
<name>A0A3M0GDX9_9FLAO</name>
<organism evidence="2 3">
    <name type="scientific">Dokdonia sinensis</name>
    <dbReference type="NCBI Taxonomy" id="2479847"/>
    <lineage>
        <taxon>Bacteria</taxon>
        <taxon>Pseudomonadati</taxon>
        <taxon>Bacteroidota</taxon>
        <taxon>Flavobacteriia</taxon>
        <taxon>Flavobacteriales</taxon>
        <taxon>Flavobacteriaceae</taxon>
        <taxon>Dokdonia</taxon>
    </lineage>
</organism>
<reference evidence="2 3" key="1">
    <citation type="submission" date="2018-10" db="EMBL/GenBank/DDBJ databases">
        <title>Dokdonia luteus sp. nov., isolated from sea water.</title>
        <authorList>
            <person name="Zhou L.Y."/>
            <person name="Du Z.J."/>
        </authorList>
    </citation>
    <scope>NUCLEOTIDE SEQUENCE [LARGE SCALE GENOMIC DNA]</scope>
    <source>
        <strain evidence="2 3">SH27</strain>
    </source>
</reference>
<keyword evidence="1" id="KW-0812">Transmembrane</keyword>
<comment type="caution">
    <text evidence="2">The sequence shown here is derived from an EMBL/GenBank/DDBJ whole genome shotgun (WGS) entry which is preliminary data.</text>
</comment>
<proteinExistence type="predicted"/>
<keyword evidence="1" id="KW-1133">Transmembrane helix</keyword>
<sequence length="108" mass="13428">MFYVVNKYLLRRGFAGVTLYPFVIMRDATLREDAVFMNHEKIHLRQQRELLILPFFLWYGVEFLVRCVQYRNRYVAYRNISFEREAYAQETNFIYLKDRNFWSFLKFL</sequence>
<dbReference type="RefSeq" id="WP_121916564.1">
    <property type="nucleotide sequence ID" value="NZ_REFV01000003.1"/>
</dbReference>
<evidence type="ECO:0000256" key="1">
    <source>
        <dbReference type="SAM" id="Phobius"/>
    </source>
</evidence>
<gene>
    <name evidence="2" type="ORF">EAX61_04980</name>
</gene>
<accession>A0A3M0GDX9</accession>
<keyword evidence="1" id="KW-0472">Membrane</keyword>
<dbReference type="EMBL" id="REFV01000003">
    <property type="protein sequence ID" value="RMB62930.1"/>
    <property type="molecule type" value="Genomic_DNA"/>
</dbReference>
<evidence type="ECO:0000313" key="3">
    <source>
        <dbReference type="Proteomes" id="UP000281985"/>
    </source>
</evidence>
<dbReference type="Proteomes" id="UP000281985">
    <property type="component" value="Unassembled WGS sequence"/>
</dbReference>
<evidence type="ECO:0008006" key="4">
    <source>
        <dbReference type="Google" id="ProtNLM"/>
    </source>
</evidence>
<evidence type="ECO:0000313" key="2">
    <source>
        <dbReference type="EMBL" id="RMB62930.1"/>
    </source>
</evidence>
<keyword evidence="3" id="KW-1185">Reference proteome</keyword>
<feature type="transmembrane region" description="Helical" evidence="1">
    <location>
        <begin position="50"/>
        <end position="68"/>
    </location>
</feature>
<protein>
    <recommendedName>
        <fullName evidence="4">Peptidase M56 domain-containing protein</fullName>
    </recommendedName>
</protein>
<dbReference type="OrthoDB" id="1027344at2"/>